<keyword evidence="2" id="KW-1185">Reference proteome</keyword>
<evidence type="ECO:0000313" key="2">
    <source>
        <dbReference type="Proteomes" id="UP000639859"/>
    </source>
</evidence>
<name>A0ABS0T002_9CAUL</name>
<dbReference type="Proteomes" id="UP000639859">
    <property type="component" value="Unassembled WGS sequence"/>
</dbReference>
<accession>A0ABS0T002</accession>
<sequence>MITAVRSALICDKVERREGGLTDYLGVHGFKMLADSRPGLFEVWLTLHVDVDKRPTKGQVSVSAADLGLIVPFAFTTERGMSVIAFPIYIPVQAPDTLTVTITDADRRDRPMRFKWSLGFAPGAKVLDAEHGQLVLSEAAKANAKVLASLAKPSLPH</sequence>
<organism evidence="1 2">
    <name type="scientific">Caulobacter hibisci</name>
    <dbReference type="NCBI Taxonomy" id="2035993"/>
    <lineage>
        <taxon>Bacteria</taxon>
        <taxon>Pseudomonadati</taxon>
        <taxon>Pseudomonadota</taxon>
        <taxon>Alphaproteobacteria</taxon>
        <taxon>Caulobacterales</taxon>
        <taxon>Caulobacteraceae</taxon>
        <taxon>Caulobacter</taxon>
    </lineage>
</organism>
<evidence type="ECO:0000313" key="1">
    <source>
        <dbReference type="EMBL" id="MBI1685205.1"/>
    </source>
</evidence>
<proteinExistence type="predicted"/>
<reference evidence="1 2" key="1">
    <citation type="submission" date="2020-11" db="EMBL/GenBank/DDBJ databases">
        <title>genome sequence of strain KACC 18849.</title>
        <authorList>
            <person name="Gao J."/>
            <person name="Zhang X."/>
        </authorList>
    </citation>
    <scope>NUCLEOTIDE SEQUENCE [LARGE SCALE GENOMIC DNA]</scope>
    <source>
        <strain evidence="1 2">KACC 18849</strain>
    </source>
</reference>
<protein>
    <submittedName>
        <fullName evidence="1">Uncharacterized protein</fullName>
    </submittedName>
</protein>
<comment type="caution">
    <text evidence="1">The sequence shown here is derived from an EMBL/GenBank/DDBJ whole genome shotgun (WGS) entry which is preliminary data.</text>
</comment>
<dbReference type="EMBL" id="JADWOX010000011">
    <property type="protein sequence ID" value="MBI1685205.1"/>
    <property type="molecule type" value="Genomic_DNA"/>
</dbReference>
<dbReference type="RefSeq" id="WP_198577109.1">
    <property type="nucleotide sequence ID" value="NZ_JADWOX010000011.1"/>
</dbReference>
<gene>
    <name evidence="1" type="ORF">I4Q42_16160</name>
</gene>